<keyword evidence="1" id="KW-0472">Membrane</keyword>
<sequence length="188" mass="20242">MKPPPPWAMGLALVGALALHTASKDAAHVQEMLWLCHVATAVMAIGLLAGWHRVMAGGFILHVGFGTVGWLLDVAATHDTTVSSVLVHLLPLAAGVIEVRRKGWPRGVVLPSWLFYSLWVLSCHWTTDPAINVNMAHGAWGPIEHWMGGVWLSGAINSAILLVTFFAADVVLRRLTRSRSVALHSAPS</sequence>
<feature type="transmembrane region" description="Helical" evidence="1">
    <location>
        <begin position="32"/>
        <end position="51"/>
    </location>
</feature>
<dbReference type="RefSeq" id="WP_044185903.1">
    <property type="nucleotide sequence ID" value="NZ_JMCB01000003.1"/>
</dbReference>
<protein>
    <submittedName>
        <fullName evidence="2">Uncharacterized protein</fullName>
    </submittedName>
</protein>
<comment type="caution">
    <text evidence="2">The sequence shown here is derived from an EMBL/GenBank/DDBJ whole genome shotgun (WGS) entry which is preliminary data.</text>
</comment>
<evidence type="ECO:0000313" key="2">
    <source>
        <dbReference type="EMBL" id="KFE70675.1"/>
    </source>
</evidence>
<dbReference type="EMBL" id="JMCB01000003">
    <property type="protein sequence ID" value="KFE70675.1"/>
    <property type="molecule type" value="Genomic_DNA"/>
</dbReference>
<feature type="transmembrane region" description="Helical" evidence="1">
    <location>
        <begin position="147"/>
        <end position="172"/>
    </location>
</feature>
<reference evidence="2 3" key="1">
    <citation type="submission" date="2014-04" db="EMBL/GenBank/DDBJ databases">
        <title>Genome assembly of Hyalangium minutum DSM 14724.</title>
        <authorList>
            <person name="Sharma G."/>
            <person name="Subramanian S."/>
        </authorList>
    </citation>
    <scope>NUCLEOTIDE SEQUENCE [LARGE SCALE GENOMIC DNA]</scope>
    <source>
        <strain evidence="2 3">DSM 14724</strain>
    </source>
</reference>
<evidence type="ECO:0000256" key="1">
    <source>
        <dbReference type="SAM" id="Phobius"/>
    </source>
</evidence>
<organism evidence="2 3">
    <name type="scientific">Hyalangium minutum</name>
    <dbReference type="NCBI Taxonomy" id="394096"/>
    <lineage>
        <taxon>Bacteria</taxon>
        <taxon>Pseudomonadati</taxon>
        <taxon>Myxococcota</taxon>
        <taxon>Myxococcia</taxon>
        <taxon>Myxococcales</taxon>
        <taxon>Cystobacterineae</taxon>
        <taxon>Archangiaceae</taxon>
        <taxon>Hyalangium</taxon>
    </lineage>
</organism>
<dbReference type="STRING" id="394096.DB31_5717"/>
<keyword evidence="3" id="KW-1185">Reference proteome</keyword>
<name>A0A085WSL2_9BACT</name>
<feature type="transmembrane region" description="Helical" evidence="1">
    <location>
        <begin position="82"/>
        <end position="99"/>
    </location>
</feature>
<dbReference type="AlphaFoldDB" id="A0A085WSL2"/>
<accession>A0A085WSL2</accession>
<dbReference type="OrthoDB" id="5508432at2"/>
<keyword evidence="1" id="KW-0812">Transmembrane</keyword>
<feature type="transmembrane region" description="Helical" evidence="1">
    <location>
        <begin position="108"/>
        <end position="127"/>
    </location>
</feature>
<keyword evidence="1" id="KW-1133">Transmembrane helix</keyword>
<dbReference type="Proteomes" id="UP000028725">
    <property type="component" value="Unassembled WGS sequence"/>
</dbReference>
<proteinExistence type="predicted"/>
<gene>
    <name evidence="2" type="ORF">DB31_5717</name>
</gene>
<evidence type="ECO:0000313" key="3">
    <source>
        <dbReference type="Proteomes" id="UP000028725"/>
    </source>
</evidence>